<dbReference type="Pfam" id="PF01872">
    <property type="entry name" value="RibD_C"/>
    <property type="match status" value="1"/>
</dbReference>
<name>A0ABR9GCT7_9GAMM</name>
<dbReference type="PANTHER" id="PTHR38011:SF11">
    <property type="entry name" value="2,5-DIAMINO-6-RIBOSYLAMINO-4(3H)-PYRIMIDINONE 5'-PHOSPHATE REDUCTASE"/>
    <property type="match status" value="1"/>
</dbReference>
<comment type="caution">
    <text evidence="2">The sequence shown here is derived from an EMBL/GenBank/DDBJ whole genome shotgun (WGS) entry which is preliminary data.</text>
</comment>
<protein>
    <submittedName>
        <fullName evidence="2">Dihydrofolate reductase family protein</fullName>
    </submittedName>
</protein>
<sequence>MMTSVFVGTSLDGYIARRNGAYDFLPAGGGEPHGYEEFIATVDVLVIGRHTFEVVLALPAWPYGERQVIVLSHRPLDISSMAVGRVERMAGDAAEIFAQLAARGFKHAYIDGGVAVQGFLRAGLVRHITVTRVPVLIGEGIPLFGSLPHDVQLRHVATHAYGSGLVKSEYEVLA</sequence>
<evidence type="ECO:0000313" key="3">
    <source>
        <dbReference type="Proteomes" id="UP000651010"/>
    </source>
</evidence>
<dbReference type="RefSeq" id="WP_192556697.1">
    <property type="nucleotide sequence ID" value="NZ_JACZZA010000010.1"/>
</dbReference>
<dbReference type="InterPro" id="IPR002734">
    <property type="entry name" value="RibDG_C"/>
</dbReference>
<accession>A0ABR9GCT7</accession>
<keyword evidence="3" id="KW-1185">Reference proteome</keyword>
<dbReference type="SUPFAM" id="SSF53597">
    <property type="entry name" value="Dihydrofolate reductase-like"/>
    <property type="match status" value="1"/>
</dbReference>
<dbReference type="InterPro" id="IPR050765">
    <property type="entry name" value="Riboflavin_Biosynth_HTPR"/>
</dbReference>
<dbReference type="PANTHER" id="PTHR38011">
    <property type="entry name" value="DIHYDROFOLATE REDUCTASE FAMILY PROTEIN (AFU_ORTHOLOGUE AFUA_8G06820)"/>
    <property type="match status" value="1"/>
</dbReference>
<organism evidence="2 3">
    <name type="scientific">Dyella acidiphila</name>
    <dbReference type="NCBI Taxonomy" id="2775866"/>
    <lineage>
        <taxon>Bacteria</taxon>
        <taxon>Pseudomonadati</taxon>
        <taxon>Pseudomonadota</taxon>
        <taxon>Gammaproteobacteria</taxon>
        <taxon>Lysobacterales</taxon>
        <taxon>Rhodanobacteraceae</taxon>
        <taxon>Dyella</taxon>
    </lineage>
</organism>
<dbReference type="Proteomes" id="UP000651010">
    <property type="component" value="Unassembled WGS sequence"/>
</dbReference>
<reference evidence="2 3" key="1">
    <citation type="submission" date="2020-09" db="EMBL/GenBank/DDBJ databases">
        <title>Dyella sp. 7MK23 isolated from forest soil.</title>
        <authorList>
            <person name="Fu J."/>
        </authorList>
    </citation>
    <scope>NUCLEOTIDE SEQUENCE [LARGE SCALE GENOMIC DNA]</scope>
    <source>
        <strain evidence="2 3">7MK23</strain>
    </source>
</reference>
<feature type="domain" description="Bacterial bifunctional deaminase-reductase C-terminal" evidence="1">
    <location>
        <begin position="6"/>
        <end position="166"/>
    </location>
</feature>
<dbReference type="Gene3D" id="3.40.430.10">
    <property type="entry name" value="Dihydrofolate Reductase, subunit A"/>
    <property type="match status" value="1"/>
</dbReference>
<evidence type="ECO:0000259" key="1">
    <source>
        <dbReference type="Pfam" id="PF01872"/>
    </source>
</evidence>
<gene>
    <name evidence="2" type="ORF">IGX34_15835</name>
</gene>
<evidence type="ECO:0000313" key="2">
    <source>
        <dbReference type="EMBL" id="MBE1161854.1"/>
    </source>
</evidence>
<dbReference type="EMBL" id="JACZZA010000010">
    <property type="protein sequence ID" value="MBE1161854.1"/>
    <property type="molecule type" value="Genomic_DNA"/>
</dbReference>
<proteinExistence type="predicted"/>
<dbReference type="InterPro" id="IPR024072">
    <property type="entry name" value="DHFR-like_dom_sf"/>
</dbReference>